<evidence type="ECO:0000313" key="1">
    <source>
        <dbReference type="EMBL" id="GMF35860.1"/>
    </source>
</evidence>
<gene>
    <name evidence="1" type="ORF">Pfra01_000960300</name>
</gene>
<organism evidence="1 2">
    <name type="scientific">Phytophthora fragariaefolia</name>
    <dbReference type="NCBI Taxonomy" id="1490495"/>
    <lineage>
        <taxon>Eukaryota</taxon>
        <taxon>Sar</taxon>
        <taxon>Stramenopiles</taxon>
        <taxon>Oomycota</taxon>
        <taxon>Peronosporomycetes</taxon>
        <taxon>Peronosporales</taxon>
        <taxon>Peronosporaceae</taxon>
        <taxon>Phytophthora</taxon>
    </lineage>
</organism>
<keyword evidence="2" id="KW-1185">Reference proteome</keyword>
<sequence length="87" mass="10063">MWVMQKRGSSPEKRLVVAQQVSEEWNMIDVGDVLTSKVARVLAYGIEKLERTAKEKKLEEDDERACVPDFADDIDAEREKIRAIWLV</sequence>
<accession>A0A9W6XCP3</accession>
<dbReference type="EMBL" id="BSXT01000900">
    <property type="protein sequence ID" value="GMF35860.1"/>
    <property type="molecule type" value="Genomic_DNA"/>
</dbReference>
<reference evidence="1" key="1">
    <citation type="submission" date="2023-04" db="EMBL/GenBank/DDBJ databases">
        <title>Phytophthora fragariaefolia NBRC 109709.</title>
        <authorList>
            <person name="Ichikawa N."/>
            <person name="Sato H."/>
            <person name="Tonouchi N."/>
        </authorList>
    </citation>
    <scope>NUCLEOTIDE SEQUENCE</scope>
    <source>
        <strain evidence="1">NBRC 109709</strain>
    </source>
</reference>
<name>A0A9W6XCP3_9STRA</name>
<comment type="caution">
    <text evidence="1">The sequence shown here is derived from an EMBL/GenBank/DDBJ whole genome shotgun (WGS) entry which is preliminary data.</text>
</comment>
<evidence type="ECO:0000313" key="2">
    <source>
        <dbReference type="Proteomes" id="UP001165121"/>
    </source>
</evidence>
<proteinExistence type="predicted"/>
<dbReference type="Proteomes" id="UP001165121">
    <property type="component" value="Unassembled WGS sequence"/>
</dbReference>
<protein>
    <submittedName>
        <fullName evidence="1">Unnamed protein product</fullName>
    </submittedName>
</protein>
<dbReference type="AlphaFoldDB" id="A0A9W6XCP3"/>